<sequence>MVELLMQEEERAKREELERILEENNRKIAEAQAKL</sequence>
<keyword evidence="1" id="KW-0175">Coiled coil</keyword>
<reference evidence="2 3" key="1">
    <citation type="journal article" date="2019" name="PLoS ONE">
        <title>Genomic analyses reveal an absence of contemporary introgressive admixture between fin whales and blue whales, despite known hybrids.</title>
        <authorList>
            <person name="Westbury M.V."/>
            <person name="Petersen B."/>
            <person name="Lorenzen E.D."/>
        </authorList>
    </citation>
    <scope>NUCLEOTIDE SEQUENCE [LARGE SCALE GENOMIC DNA]</scope>
    <source>
        <strain evidence="2">FinWhale-01</strain>
    </source>
</reference>
<feature type="coiled-coil region" evidence="1">
    <location>
        <begin position="5"/>
        <end position="34"/>
    </location>
</feature>
<protein>
    <submittedName>
        <fullName evidence="2">Uncharacterized protein</fullName>
    </submittedName>
</protein>
<name>A0A643CIT2_BALPH</name>
<keyword evidence="3" id="KW-1185">Reference proteome</keyword>
<accession>A0A643CIT2</accession>
<comment type="caution">
    <text evidence="2">The sequence shown here is derived from an EMBL/GenBank/DDBJ whole genome shotgun (WGS) entry which is preliminary data.</text>
</comment>
<dbReference type="AlphaFoldDB" id="A0A643CIT2"/>
<evidence type="ECO:0000313" key="2">
    <source>
        <dbReference type="EMBL" id="KAB0399655.1"/>
    </source>
</evidence>
<feature type="non-terminal residue" evidence="2">
    <location>
        <position position="35"/>
    </location>
</feature>
<gene>
    <name evidence="2" type="ORF">E2I00_005812</name>
</gene>
<organism evidence="2 3">
    <name type="scientific">Balaenoptera physalus</name>
    <name type="common">Fin whale</name>
    <name type="synonym">Balaena physalus</name>
    <dbReference type="NCBI Taxonomy" id="9770"/>
    <lineage>
        <taxon>Eukaryota</taxon>
        <taxon>Metazoa</taxon>
        <taxon>Chordata</taxon>
        <taxon>Craniata</taxon>
        <taxon>Vertebrata</taxon>
        <taxon>Euteleostomi</taxon>
        <taxon>Mammalia</taxon>
        <taxon>Eutheria</taxon>
        <taxon>Laurasiatheria</taxon>
        <taxon>Artiodactyla</taxon>
        <taxon>Whippomorpha</taxon>
        <taxon>Cetacea</taxon>
        <taxon>Mysticeti</taxon>
        <taxon>Balaenopteridae</taxon>
        <taxon>Balaenoptera</taxon>
    </lineage>
</organism>
<dbReference type="EMBL" id="SGJD01001506">
    <property type="protein sequence ID" value="KAB0399655.1"/>
    <property type="molecule type" value="Genomic_DNA"/>
</dbReference>
<evidence type="ECO:0000256" key="1">
    <source>
        <dbReference type="SAM" id="Coils"/>
    </source>
</evidence>
<evidence type="ECO:0000313" key="3">
    <source>
        <dbReference type="Proteomes" id="UP000437017"/>
    </source>
</evidence>
<dbReference type="Proteomes" id="UP000437017">
    <property type="component" value="Unassembled WGS sequence"/>
</dbReference>
<proteinExistence type="predicted"/>